<dbReference type="RefSeq" id="WP_405311345.1">
    <property type="nucleotide sequence ID" value="NZ_CP088155.1"/>
</dbReference>
<reference evidence="1" key="1">
    <citation type="submission" date="2021-11" db="EMBL/GenBank/DDBJ databases">
        <title>The first genome sequence of unculturable Mycoplasma faucium obtained by de novo assembly of metagenomic reads.</title>
        <authorList>
            <person name="Sabat A.J."/>
            <person name="Bathoorn E."/>
            <person name="Akkerboom V."/>
            <person name="Friedrich A.W."/>
        </authorList>
    </citation>
    <scope>NUCLEOTIDE SEQUENCE [LARGE SCALE GENOMIC DNA]</scope>
    <source>
        <strain evidence="1">UMCG-MFM1</strain>
    </source>
</reference>
<keyword evidence="2" id="KW-1185">Reference proteome</keyword>
<evidence type="ECO:0000313" key="1">
    <source>
        <dbReference type="EMBL" id="WYM97097.1"/>
    </source>
</evidence>
<dbReference type="Proteomes" id="UP001622612">
    <property type="component" value="Chromosome"/>
</dbReference>
<protein>
    <submittedName>
        <fullName evidence="1">Uncharacterized protein</fullName>
    </submittedName>
</protein>
<gene>
    <name evidence="1" type="ORF">LQ356_02710</name>
</gene>
<organism evidence="1 2">
    <name type="scientific">Metamycoplasma faucium</name>
    <dbReference type="NCBI Taxonomy" id="56142"/>
    <lineage>
        <taxon>Bacteria</taxon>
        <taxon>Bacillati</taxon>
        <taxon>Mycoplasmatota</taxon>
        <taxon>Mycoplasmoidales</taxon>
        <taxon>Metamycoplasmataceae</taxon>
        <taxon>Metamycoplasma</taxon>
    </lineage>
</organism>
<proteinExistence type="predicted"/>
<sequence length="118" mass="14610">MKNTNNSLEITNFKKAYYDSLLFLRKLLVDKNYDLIHKLIENKDKRYNISYHWNFYEEAVKKGTEREFNKRETKRNQVLLWEINYLLTLRDLEIEEFKKEQLKKMQIEKQKDSEKVIN</sequence>
<name>A0ABZ2TL19_9BACT</name>
<evidence type="ECO:0000313" key="2">
    <source>
        <dbReference type="Proteomes" id="UP001622612"/>
    </source>
</evidence>
<accession>A0ABZ2TL19</accession>
<dbReference type="EMBL" id="CP088155">
    <property type="protein sequence ID" value="WYM97097.1"/>
    <property type="molecule type" value="Genomic_DNA"/>
</dbReference>